<feature type="transmembrane region" description="Helical" evidence="1">
    <location>
        <begin position="71"/>
        <end position="88"/>
    </location>
</feature>
<name>A0A1H4GYM2_9BACI</name>
<feature type="transmembrane region" description="Helical" evidence="1">
    <location>
        <begin position="191"/>
        <end position="217"/>
    </location>
</feature>
<feature type="transmembrane region" description="Helical" evidence="1">
    <location>
        <begin position="151"/>
        <end position="171"/>
    </location>
</feature>
<dbReference type="STRING" id="571932.SAMN05421743_12032"/>
<evidence type="ECO:0000256" key="1">
    <source>
        <dbReference type="SAM" id="Phobius"/>
    </source>
</evidence>
<dbReference type="RefSeq" id="WP_093046379.1">
    <property type="nucleotide sequence ID" value="NZ_FNQR01000020.1"/>
</dbReference>
<feature type="transmembrane region" description="Helical" evidence="1">
    <location>
        <begin position="610"/>
        <end position="639"/>
    </location>
</feature>
<dbReference type="InterPro" id="IPR010656">
    <property type="entry name" value="DctM"/>
</dbReference>
<accession>A0A1H4GYM2</accession>
<proteinExistence type="predicted"/>
<keyword evidence="4" id="KW-1185">Reference proteome</keyword>
<feature type="transmembrane region" description="Helical" evidence="1">
    <location>
        <begin position="454"/>
        <end position="477"/>
    </location>
</feature>
<feature type="transmembrane region" description="Helical" evidence="1">
    <location>
        <begin position="424"/>
        <end position="448"/>
    </location>
</feature>
<keyword evidence="1" id="KW-0472">Membrane</keyword>
<evidence type="ECO:0000259" key="2">
    <source>
        <dbReference type="Pfam" id="PF06808"/>
    </source>
</evidence>
<keyword evidence="1" id="KW-1133">Transmembrane helix</keyword>
<feature type="transmembrane region" description="Helical" evidence="1">
    <location>
        <begin position="574"/>
        <end position="598"/>
    </location>
</feature>
<dbReference type="PANTHER" id="PTHR43849:SF2">
    <property type="entry name" value="BLL3936 PROTEIN"/>
    <property type="match status" value="1"/>
</dbReference>
<feature type="transmembrane region" description="Helical" evidence="1">
    <location>
        <begin position="95"/>
        <end position="116"/>
    </location>
</feature>
<organism evidence="3 4">
    <name type="scientific">Thalassobacillus cyri</name>
    <dbReference type="NCBI Taxonomy" id="571932"/>
    <lineage>
        <taxon>Bacteria</taxon>
        <taxon>Bacillati</taxon>
        <taxon>Bacillota</taxon>
        <taxon>Bacilli</taxon>
        <taxon>Bacillales</taxon>
        <taxon>Bacillaceae</taxon>
        <taxon>Thalassobacillus</taxon>
    </lineage>
</organism>
<feature type="transmembrane region" description="Helical" evidence="1">
    <location>
        <begin position="128"/>
        <end position="144"/>
    </location>
</feature>
<feature type="domain" description="TRAP C4-dicarboxylate transport system permease DctM subunit" evidence="2">
    <location>
        <begin position="137"/>
        <end position="570"/>
    </location>
</feature>
<feature type="transmembrane region" description="Helical" evidence="1">
    <location>
        <begin position="40"/>
        <end position="59"/>
    </location>
</feature>
<evidence type="ECO:0000313" key="4">
    <source>
        <dbReference type="Proteomes" id="UP000198584"/>
    </source>
</evidence>
<dbReference type="EMBL" id="FNQR01000020">
    <property type="protein sequence ID" value="SEB14654.1"/>
    <property type="molecule type" value="Genomic_DNA"/>
</dbReference>
<feature type="transmembrane region" description="Helical" evidence="1">
    <location>
        <begin position="484"/>
        <end position="505"/>
    </location>
</feature>
<sequence>MKKNESAANVKKIDTNIKERPALIEELWVAKKEKWNLSRFIILLTSLLAIGLSIFHIYTAGFGTLSSWQQRSIHVVWALLLIFLIFPFKKGKKFGLVDVFLVLVTLVEVWFILFQGEAIQSRQGNPNMTDYIVGTIFIALVLEGTRRTNGILMAGIGLFFLAYIFLGPYFPGALAHPGVRYGKMVDQMFNGTLGIFSAPIYISSTVLILFVIFGSFLMRSGGGQFFTNFAFGALGHRAGGPALSAVGTSAMVATITGNGAANAAVTGSFTIPLMKKLGYSKRFAAAVEAVASQGGQIMPPIMGASVFIMAETTGIPYITLALYALIPATIYFLIAGFIVYYHSRKLQLEGIPKEQLPDTKMVLLKQGYLFLPILLIIYLMIDGYSPMKAGFYGIIATVILSWIRKMTRMNLLDILASLENGAKSALTVIAACATAGIIVGAVSLTGLGLTFSRFMIDVAGGNLFILLIMLAVASIILGMGMPTVSAYVILAVLGVPALVEMNVNLVAAHMFVFYFGVMSGLTPPVAITAYTTAGIAGSNPSATALYAIRIALGGFFIPFIFVYNPELLLQGDDIAAIVLTLISAIISCVLFAGAIEGYWFGELTRLKRILLFAGAVLLVVPGVTGDIVGVGLLLFVFMLQRSQGVSNTEDTSVKGGIL</sequence>
<evidence type="ECO:0000313" key="3">
    <source>
        <dbReference type="EMBL" id="SEB14654.1"/>
    </source>
</evidence>
<protein>
    <submittedName>
        <fullName evidence="3">TRAP transporter, 4TM/12TM fusion protein</fullName>
    </submittedName>
</protein>
<feature type="transmembrane region" description="Helical" evidence="1">
    <location>
        <begin position="320"/>
        <end position="341"/>
    </location>
</feature>
<reference evidence="4" key="1">
    <citation type="submission" date="2016-10" db="EMBL/GenBank/DDBJ databases">
        <authorList>
            <person name="Varghese N."/>
            <person name="Submissions S."/>
        </authorList>
    </citation>
    <scope>NUCLEOTIDE SEQUENCE [LARGE SCALE GENOMIC DNA]</scope>
    <source>
        <strain evidence="4">CCM7597</strain>
    </source>
</reference>
<dbReference type="OrthoDB" id="9759894at2"/>
<feature type="transmembrane region" description="Helical" evidence="1">
    <location>
        <begin position="543"/>
        <end position="562"/>
    </location>
</feature>
<dbReference type="Proteomes" id="UP000198584">
    <property type="component" value="Unassembled WGS sequence"/>
</dbReference>
<feature type="transmembrane region" description="Helical" evidence="1">
    <location>
        <begin position="511"/>
        <end position="531"/>
    </location>
</feature>
<feature type="transmembrane region" description="Helical" evidence="1">
    <location>
        <begin position="362"/>
        <end position="381"/>
    </location>
</feature>
<dbReference type="Pfam" id="PF06808">
    <property type="entry name" value="DctM"/>
    <property type="match status" value="1"/>
</dbReference>
<gene>
    <name evidence="3" type="ORF">SAMN05421743_12032</name>
</gene>
<dbReference type="AlphaFoldDB" id="A0A1H4GYM2"/>
<dbReference type="NCBIfam" id="TIGR02123">
    <property type="entry name" value="TRAP_fused"/>
    <property type="match status" value="1"/>
</dbReference>
<dbReference type="PANTHER" id="PTHR43849">
    <property type="entry name" value="BLL3936 PROTEIN"/>
    <property type="match status" value="1"/>
</dbReference>
<dbReference type="InterPro" id="IPR011853">
    <property type="entry name" value="TRAP_DctM-Dct_fused"/>
</dbReference>
<keyword evidence="1" id="KW-0812">Transmembrane</keyword>